<evidence type="ECO:0000256" key="1">
    <source>
        <dbReference type="SAM" id="Coils"/>
    </source>
</evidence>
<feature type="coiled-coil region" evidence="1">
    <location>
        <begin position="57"/>
        <end position="128"/>
    </location>
</feature>
<dbReference type="AlphaFoldDB" id="A0A1V9YNJ3"/>
<evidence type="ECO:0000313" key="3">
    <source>
        <dbReference type="EMBL" id="OQR87277.1"/>
    </source>
</evidence>
<dbReference type="EMBL" id="JNBS01003428">
    <property type="protein sequence ID" value="OQR87277.1"/>
    <property type="molecule type" value="Genomic_DNA"/>
</dbReference>
<sequence length="386" mass="45017">MNPDAFVADMFDLSSFDYSLQWSSEEDALYQSLLKASPPQSPEEEQPKQHSKNYLVLKKYRTKKRQERDELKKAALELEDRLKRLHQAKELKDILHPPGKWQQLAVKERLLEQKAKLENQKLRELVQDHMMTAQILANVLEKTREQTKAMTFLYADDEKWKRLILVCDPVLRTSAMHQMLDREYEITDSSLVEAGLIDVSGEVQRHVSKYLHNGTLEFQTVVYSRAYIPIDSVIESVWKVMQGTAVGVPSLNRRSKEVFVVDTNTVYVDGWLTHPLGNFQRRVLCKKYINAAHKGTIVCRSIEDDELMPYNNEPPFSREVSWLTVEVNNNGWTDLKFFEKFRPSHWSETNIPTSHWIKAFEEGSQLMRDAVKGYIYNQGQVETHQL</sequence>
<accession>A0A1V9YNJ3</accession>
<evidence type="ECO:0000313" key="4">
    <source>
        <dbReference type="Proteomes" id="UP000243217"/>
    </source>
</evidence>
<comment type="caution">
    <text evidence="3">The sequence shown here is derived from an EMBL/GenBank/DDBJ whole genome shotgun (WGS) entry which is preliminary data.</text>
</comment>
<proteinExistence type="predicted"/>
<keyword evidence="1" id="KW-0175">Coiled coil</keyword>
<dbReference type="OrthoDB" id="68433at2759"/>
<protein>
    <submittedName>
        <fullName evidence="3">Uncharacterized protein</fullName>
    </submittedName>
</protein>
<organism evidence="3 4">
    <name type="scientific">Thraustotheca clavata</name>
    <dbReference type="NCBI Taxonomy" id="74557"/>
    <lineage>
        <taxon>Eukaryota</taxon>
        <taxon>Sar</taxon>
        <taxon>Stramenopiles</taxon>
        <taxon>Oomycota</taxon>
        <taxon>Saprolegniomycetes</taxon>
        <taxon>Saprolegniales</taxon>
        <taxon>Achlyaceae</taxon>
        <taxon>Thraustotheca</taxon>
    </lineage>
</organism>
<feature type="region of interest" description="Disordered" evidence="2">
    <location>
        <begin position="34"/>
        <end position="53"/>
    </location>
</feature>
<gene>
    <name evidence="3" type="ORF">THRCLA_10477</name>
</gene>
<evidence type="ECO:0000256" key="2">
    <source>
        <dbReference type="SAM" id="MobiDB-lite"/>
    </source>
</evidence>
<keyword evidence="4" id="KW-1185">Reference proteome</keyword>
<reference evidence="3 4" key="1">
    <citation type="journal article" date="2014" name="Genome Biol. Evol.">
        <title>The secreted proteins of Achlya hypogyna and Thraustotheca clavata identify the ancestral oomycete secretome and reveal gene acquisitions by horizontal gene transfer.</title>
        <authorList>
            <person name="Misner I."/>
            <person name="Blouin N."/>
            <person name="Leonard G."/>
            <person name="Richards T.A."/>
            <person name="Lane C.E."/>
        </authorList>
    </citation>
    <scope>NUCLEOTIDE SEQUENCE [LARGE SCALE GENOMIC DNA]</scope>
    <source>
        <strain evidence="3 4">ATCC 34112</strain>
    </source>
</reference>
<name>A0A1V9YNJ3_9STRA</name>
<dbReference type="Proteomes" id="UP000243217">
    <property type="component" value="Unassembled WGS sequence"/>
</dbReference>